<evidence type="ECO:0000313" key="7">
    <source>
        <dbReference type="Proteomes" id="UP000002724"/>
    </source>
</evidence>
<dbReference type="InterPro" id="IPR052911">
    <property type="entry name" value="Corrinoid_activation_enz"/>
</dbReference>
<evidence type="ECO:0000256" key="1">
    <source>
        <dbReference type="ARBA" id="ARBA00022723"/>
    </source>
</evidence>
<name>B4SB72_PELPB</name>
<protein>
    <submittedName>
        <fullName evidence="6">4Fe-4S ferredoxin iron-sulfur binding domain protein</fullName>
    </submittedName>
</protein>
<dbReference type="RefSeq" id="WP_012506991.1">
    <property type="nucleotide sequence ID" value="NC_011060.1"/>
</dbReference>
<dbReference type="Proteomes" id="UP000002724">
    <property type="component" value="Chromosome"/>
</dbReference>
<dbReference type="SUPFAM" id="SSF54862">
    <property type="entry name" value="4Fe-4S ferredoxins"/>
    <property type="match status" value="1"/>
</dbReference>
<keyword evidence="1" id="KW-0479">Metal-binding</keyword>
<dbReference type="PANTHER" id="PTHR42895">
    <property type="entry name" value="IRON-SULFUR CLUSTER-BINDING PROTEIN-RELATED"/>
    <property type="match status" value="1"/>
</dbReference>
<proteinExistence type="predicted"/>
<dbReference type="eggNOG" id="COG1145">
    <property type="taxonomic scope" value="Bacteria"/>
</dbReference>
<sequence length="297" mass="31638">MQRQIITIDEKKCTGCGDCIPGCPEGALQVIDGKARLISDLFCDGLGACIGHCPTGAMNIVSREAEAYDEKRVMHESIVKGGANVIAAHLRHLMDHGQNEFVGQALEYLEEQGIANPLECGAVSQTETRHANAGQQHAPHAGGCPGSRTIDFNANGKTEAAVAAMPGAPVQSALRQWPIQLHLVSPQAPCFERSDLLLAADCAAFAVGDFHGKFMQGKSLAIACPKLDSGMEIYVEKLAAMIDLSHINTITVAIMEVPCCGGLMSIVAEAQRRASRKVPVKKVVISLQGETLSEEWV</sequence>
<dbReference type="EMBL" id="CP001110">
    <property type="protein sequence ID" value="ACF42493.1"/>
    <property type="molecule type" value="Genomic_DNA"/>
</dbReference>
<evidence type="ECO:0000313" key="6">
    <source>
        <dbReference type="EMBL" id="ACF42493.1"/>
    </source>
</evidence>
<evidence type="ECO:0000256" key="3">
    <source>
        <dbReference type="ARBA" id="ARBA00023014"/>
    </source>
</evidence>
<dbReference type="Pfam" id="PF13237">
    <property type="entry name" value="Fer4_10"/>
    <property type="match status" value="1"/>
</dbReference>
<dbReference type="InterPro" id="IPR017900">
    <property type="entry name" value="4Fe4S_Fe_S_CS"/>
</dbReference>
<dbReference type="PANTHER" id="PTHR42895:SF1">
    <property type="entry name" value="IRON-SULFUR CLUSTER PROTEIN"/>
    <property type="match status" value="1"/>
</dbReference>
<organism evidence="6 7">
    <name type="scientific">Pelodictyon phaeoclathratiforme (strain DSM 5477 / BU-1)</name>
    <dbReference type="NCBI Taxonomy" id="324925"/>
    <lineage>
        <taxon>Bacteria</taxon>
        <taxon>Pseudomonadati</taxon>
        <taxon>Chlorobiota</taxon>
        <taxon>Chlorobiia</taxon>
        <taxon>Chlorobiales</taxon>
        <taxon>Chlorobiaceae</taxon>
        <taxon>Chlorobium/Pelodictyon group</taxon>
        <taxon>Pelodictyon</taxon>
    </lineage>
</organism>
<dbReference type="GO" id="GO:0046872">
    <property type="term" value="F:metal ion binding"/>
    <property type="evidence" value="ECO:0007669"/>
    <property type="project" value="UniProtKB-KW"/>
</dbReference>
<dbReference type="KEGG" id="pph:Ppha_0147"/>
<evidence type="ECO:0000256" key="4">
    <source>
        <dbReference type="SAM" id="MobiDB-lite"/>
    </source>
</evidence>
<dbReference type="Gene3D" id="3.30.70.20">
    <property type="match status" value="1"/>
</dbReference>
<gene>
    <name evidence="6" type="ordered locus">Ppha_0147</name>
</gene>
<dbReference type="GO" id="GO:0051536">
    <property type="term" value="F:iron-sulfur cluster binding"/>
    <property type="evidence" value="ECO:0007669"/>
    <property type="project" value="UniProtKB-KW"/>
</dbReference>
<feature type="domain" description="4Fe-4S ferredoxin-type" evidence="5">
    <location>
        <begin position="4"/>
        <end position="33"/>
    </location>
</feature>
<reference evidence="6 7" key="1">
    <citation type="submission" date="2008-06" db="EMBL/GenBank/DDBJ databases">
        <title>Complete sequence of Pelodictyon phaeoclathratiforme BU-1.</title>
        <authorList>
            <consortium name="US DOE Joint Genome Institute"/>
            <person name="Lucas S."/>
            <person name="Copeland A."/>
            <person name="Lapidus A."/>
            <person name="Glavina del Rio T."/>
            <person name="Dalin E."/>
            <person name="Tice H."/>
            <person name="Bruce D."/>
            <person name="Goodwin L."/>
            <person name="Pitluck S."/>
            <person name="Schmutz J."/>
            <person name="Larimer F."/>
            <person name="Land M."/>
            <person name="Hauser L."/>
            <person name="Kyrpides N."/>
            <person name="Mikhailova N."/>
            <person name="Liu Z."/>
            <person name="Li T."/>
            <person name="Zhao F."/>
            <person name="Overmann J."/>
            <person name="Bryant D.A."/>
            <person name="Richardson P."/>
        </authorList>
    </citation>
    <scope>NUCLEOTIDE SEQUENCE [LARGE SCALE GENOMIC DNA]</scope>
    <source>
        <strain evidence="7">DSM 5477 / BU-1</strain>
    </source>
</reference>
<accession>B4SB72</accession>
<dbReference type="PROSITE" id="PS51379">
    <property type="entry name" value="4FE4S_FER_2"/>
    <property type="match status" value="2"/>
</dbReference>
<keyword evidence="3" id="KW-0411">Iron-sulfur</keyword>
<evidence type="ECO:0000256" key="2">
    <source>
        <dbReference type="ARBA" id="ARBA00023004"/>
    </source>
</evidence>
<dbReference type="PROSITE" id="PS00198">
    <property type="entry name" value="4FE4S_FER_1"/>
    <property type="match status" value="1"/>
</dbReference>
<feature type="region of interest" description="Disordered" evidence="4">
    <location>
        <begin position="126"/>
        <end position="145"/>
    </location>
</feature>
<dbReference type="InterPro" id="IPR017896">
    <property type="entry name" value="4Fe4S_Fe-S-bd"/>
</dbReference>
<keyword evidence="2" id="KW-0408">Iron</keyword>
<dbReference type="AlphaFoldDB" id="B4SB72"/>
<dbReference type="HOGENOM" id="CLU_074768_0_0_10"/>
<keyword evidence="7" id="KW-1185">Reference proteome</keyword>
<dbReference type="STRING" id="324925.Ppha_0147"/>
<dbReference type="OrthoDB" id="9795268at2"/>
<feature type="domain" description="4Fe-4S ferredoxin-type" evidence="5">
    <location>
        <begin position="34"/>
        <end position="63"/>
    </location>
</feature>
<evidence type="ECO:0000259" key="5">
    <source>
        <dbReference type="PROSITE" id="PS51379"/>
    </source>
</evidence>